<gene>
    <name evidence="1" type="ORF">FAZ19_09860</name>
</gene>
<dbReference type="Proteomes" id="UP000309872">
    <property type="component" value="Unassembled WGS sequence"/>
</dbReference>
<dbReference type="EMBL" id="SUKA01000003">
    <property type="protein sequence ID" value="TJY65441.1"/>
    <property type="molecule type" value="Genomic_DNA"/>
</dbReference>
<evidence type="ECO:0000313" key="2">
    <source>
        <dbReference type="Proteomes" id="UP000309872"/>
    </source>
</evidence>
<keyword evidence="2" id="KW-1185">Reference proteome</keyword>
<protein>
    <submittedName>
        <fullName evidence="1">Virulence factor SrfB</fullName>
    </submittedName>
</protein>
<reference evidence="1 2" key="1">
    <citation type="submission" date="2019-04" db="EMBL/GenBank/DDBJ databases">
        <title>Sphingobacterium olei sp. nov., isolated from oil-contaminated soil.</title>
        <authorList>
            <person name="Liu B."/>
        </authorList>
    </citation>
    <scope>NUCLEOTIDE SEQUENCE [LARGE SCALE GENOMIC DNA]</scope>
    <source>
        <strain evidence="1 2">Y3L14</strain>
    </source>
</reference>
<sequence>MRRISLIANSNIQYYKYEVEIDLAFGKSNRVYYHQPYDKSVLSFILDPLFKVNQEGVEIFYRREELEDHGFIVNNRLKDDVDLSSCNQVFDSFEEFNLKRVLKNYQNSWIPLPYFKDNSINKDLLYPTDWVRLYISCDEQYTMARIVVAVDTTLSRSDNDKTSPTLSLNPDENIFKLESKELNIARNFYANKSTNAWIDKYLANLYYGQNDDRRYEQPFKEYLGSYILLIKWLSSHLDFPEVQLFTDDIRKKTVDLVVDIGNSATCALLFENKDDSTFEFDSVKKLIIQDYSNPHQEYDKPFPMNVVFAESKFGEINKDIYHNKKFIIPSLVRIGYEAEELINGSMLNLDLGYELKTYNSSPKRYLWDTNPSEREWEFHPHDRSGSVKKVYLNGISEQLNTDGSLLDKEGFFGSKSLFSKGSLMKFVFLELLIHAHIQINSFKFREEHGDMTVPRSIRRITISCPTGMIQHEQVALRRAAEEACLLLSNYQKFYFDQDENRNWFTIPEIIPATQDIAKRISQLDTRKDWIYDEATCSQLVFVYSLLAKKLKGNNYVIDHFLFKGKNGLRIGSIDIGAGTTDLMINEYHLNEDLTVQNFEPKPLFWDSFKLAGDDLLKELLLKILIKGNSFGTEQLNGLGILEQYALDKGIENTYNKLNGFFGENTNNMGYAAKMMRKAFVHQVGIPIIYKCLECANEGSDQTKTFEEIIGQAFKNKELVAYFEQHFGFNFLDVKWNISSATVNAIVHGVFDSMVRQIAVVLNHYECDYVVLSGKPASLSSFENLFKQYLSCSPNNIVNLNKYWIGKWYPFADHTGVINDPKTIVSVGAIISLMSGKLKKLPDFKLNTTSLSQSLISTADHIVKLNGNVKEEILSPTLSDRNFLVKQLPYQFGYSKFMARNYPYSSLYSLNVNMKEIDKSVRQRYVGRDENFYREQGSIERNNILQNMPLKVTVSREIEESKELLRILEVENILGNSLPVKHLSLGYQTLESAEGYWLDTCEFVL</sequence>
<dbReference type="Pfam" id="PF07520">
    <property type="entry name" value="SrfB"/>
    <property type="match status" value="1"/>
</dbReference>
<dbReference type="RefSeq" id="WP_136820570.1">
    <property type="nucleotide sequence ID" value="NZ_BMJX01000003.1"/>
</dbReference>
<dbReference type="AlphaFoldDB" id="A0A4U0H1H8"/>
<comment type="caution">
    <text evidence="1">The sequence shown here is derived from an EMBL/GenBank/DDBJ whole genome shotgun (WGS) entry which is preliminary data.</text>
</comment>
<dbReference type="OrthoDB" id="5437169at2"/>
<dbReference type="InterPro" id="IPR009216">
    <property type="entry name" value="Virulence_factor_SrfB"/>
</dbReference>
<accession>A0A4U0H1H8</accession>
<organism evidence="1 2">
    <name type="scientific">Sphingobacterium alkalisoli</name>
    <dbReference type="NCBI Taxonomy" id="1874115"/>
    <lineage>
        <taxon>Bacteria</taxon>
        <taxon>Pseudomonadati</taxon>
        <taxon>Bacteroidota</taxon>
        <taxon>Sphingobacteriia</taxon>
        <taxon>Sphingobacteriales</taxon>
        <taxon>Sphingobacteriaceae</taxon>
        <taxon>Sphingobacterium</taxon>
    </lineage>
</organism>
<name>A0A4U0H1H8_9SPHI</name>
<evidence type="ECO:0000313" key="1">
    <source>
        <dbReference type="EMBL" id="TJY65441.1"/>
    </source>
</evidence>
<proteinExistence type="predicted"/>